<evidence type="ECO:0000313" key="1">
    <source>
        <dbReference type="EMBL" id="NVI43389.1"/>
    </source>
</evidence>
<dbReference type="AlphaFoldDB" id="A0A973VXL3"/>
<gene>
    <name evidence="1" type="ORF">HAP48_010150</name>
</gene>
<proteinExistence type="predicted"/>
<sequence length="94" mass="10256">MPRETEMAAGWMVTVGVVKNDKLRYVAYAVAMADQAEAVKASLAANAGEATIDKSELREADLKGLGLKAGELVAIYDDRSDPRMSRTWRPRGRS</sequence>
<organism evidence="1">
    <name type="scientific">Bradyrhizobium septentrionale</name>
    <dbReference type="NCBI Taxonomy" id="1404411"/>
    <lineage>
        <taxon>Bacteria</taxon>
        <taxon>Pseudomonadati</taxon>
        <taxon>Pseudomonadota</taxon>
        <taxon>Alphaproteobacteria</taxon>
        <taxon>Hyphomicrobiales</taxon>
        <taxon>Nitrobacteraceae</taxon>
        <taxon>Bradyrhizobium</taxon>
    </lineage>
</organism>
<comment type="caution">
    <text evidence="1">The sequence shown here is derived from an EMBL/GenBank/DDBJ whole genome shotgun (WGS) entry which is preliminary data.</text>
</comment>
<dbReference type="EMBL" id="JAAOLE020000001">
    <property type="protein sequence ID" value="NVI43389.1"/>
    <property type="molecule type" value="Genomic_DNA"/>
</dbReference>
<accession>A0A973VXL3</accession>
<name>A0A973VXL3_9BRAD</name>
<dbReference type="RefSeq" id="WP_166208736.1">
    <property type="nucleotide sequence ID" value="NZ_CP088285.1"/>
</dbReference>
<protein>
    <submittedName>
        <fullName evidence="1">Uncharacterized protein</fullName>
    </submittedName>
</protein>
<reference evidence="1" key="1">
    <citation type="submission" date="2020-06" db="EMBL/GenBank/DDBJ databases">
        <title>Whole Genome Sequence of Bradyrhizobium sp. Strain 1S1.</title>
        <authorList>
            <person name="Bromfield E.S.P."/>
            <person name="Cloutier S."/>
        </authorList>
    </citation>
    <scope>NUCLEOTIDE SEQUENCE [LARGE SCALE GENOMIC DNA]</scope>
    <source>
        <strain evidence="1">1S1</strain>
    </source>
</reference>